<protein>
    <recommendedName>
        <fullName evidence="2">RING-type E3 ubiquitin transferase</fullName>
        <ecNumber evidence="2">2.3.2.27</ecNumber>
    </recommendedName>
</protein>
<dbReference type="Pfam" id="PF13639">
    <property type="entry name" value="zf-RING_2"/>
    <property type="match status" value="1"/>
</dbReference>
<keyword evidence="7" id="KW-0862">Zinc</keyword>
<dbReference type="InterPro" id="IPR036339">
    <property type="entry name" value="PUB-like_dom_sf"/>
</dbReference>
<evidence type="ECO:0000256" key="1">
    <source>
        <dbReference type="ARBA" id="ARBA00000900"/>
    </source>
</evidence>
<evidence type="ECO:0000256" key="8">
    <source>
        <dbReference type="PROSITE-ProRule" id="PRU00175"/>
    </source>
</evidence>
<dbReference type="PANTHER" id="PTHR22937">
    <property type="entry name" value="E3 UBIQUITIN-PROTEIN LIGASE RNF165"/>
    <property type="match status" value="1"/>
</dbReference>
<keyword evidence="5 8" id="KW-0863">Zinc-finger</keyword>
<keyword evidence="4" id="KW-0479">Metal-binding</keyword>
<accession>A0A8J2S714</accession>
<dbReference type="PROSITE" id="PS50089">
    <property type="entry name" value="ZF_RING_2"/>
    <property type="match status" value="1"/>
</dbReference>
<feature type="domain" description="RING-type" evidence="10">
    <location>
        <begin position="353"/>
        <end position="394"/>
    </location>
</feature>
<sequence>MSSAEATLCAQLPRDAQKTLYSILSRVALPSEADEKYRTLKLDNAALQQRLLRHDGALELLALCRFELRGRTLVLPADASADAIHRALDAITAAAAPAASVPPAAPPAAPVATALTSPPPPRREGATAGASPEEIQARAEKRRRAAEADAAARALERRRWAADSAARRDRQAPAATPTRAAPTPPPPPTSDQRRFRVRLPAAAGAPARAVAVAVAHDATLDALREAIAAAGVEGAFALVRSLPHRVFDAELPGAQSLATLGLDDGLTLVAMPADARGRVVRGSVLAALGSAQGDAADVDDMDYEELLELQERIGTATDERAAAAAALESTTTFEVSEADVEARRAAGGDAARCVVCMEDIAVGDVLRRMAKCPHACHAPCLERWLATNPKCPVCGTV</sequence>
<feature type="region of interest" description="Disordered" evidence="9">
    <location>
        <begin position="100"/>
        <end position="193"/>
    </location>
</feature>
<dbReference type="InterPro" id="IPR001841">
    <property type="entry name" value="Znf_RING"/>
</dbReference>
<dbReference type="EC" id="2.3.2.27" evidence="2"/>
<comment type="catalytic activity">
    <reaction evidence="1">
        <text>S-ubiquitinyl-[E2 ubiquitin-conjugating enzyme]-L-cysteine + [acceptor protein]-L-lysine = [E2 ubiquitin-conjugating enzyme]-L-cysteine + N(6)-ubiquitinyl-[acceptor protein]-L-lysine.</text>
        <dbReference type="EC" id="2.3.2.27"/>
    </reaction>
</comment>
<evidence type="ECO:0000313" key="11">
    <source>
        <dbReference type="EMBL" id="CAH0366623.1"/>
    </source>
</evidence>
<dbReference type="InterPro" id="IPR045191">
    <property type="entry name" value="MBR1/2-like"/>
</dbReference>
<evidence type="ECO:0000256" key="7">
    <source>
        <dbReference type="ARBA" id="ARBA00022833"/>
    </source>
</evidence>
<evidence type="ECO:0000256" key="5">
    <source>
        <dbReference type="ARBA" id="ARBA00022771"/>
    </source>
</evidence>
<dbReference type="CDD" id="cd09212">
    <property type="entry name" value="PUB"/>
    <property type="match status" value="1"/>
</dbReference>
<dbReference type="Gene3D" id="3.30.40.10">
    <property type="entry name" value="Zinc/RING finger domain, C3HC4 (zinc finger)"/>
    <property type="match status" value="1"/>
</dbReference>
<dbReference type="EMBL" id="CAKKNE010000001">
    <property type="protein sequence ID" value="CAH0366623.1"/>
    <property type="molecule type" value="Genomic_DNA"/>
</dbReference>
<feature type="compositionally biased region" description="Basic and acidic residues" evidence="9">
    <location>
        <begin position="154"/>
        <end position="171"/>
    </location>
</feature>
<evidence type="ECO:0000256" key="2">
    <source>
        <dbReference type="ARBA" id="ARBA00012483"/>
    </source>
</evidence>
<evidence type="ECO:0000256" key="4">
    <source>
        <dbReference type="ARBA" id="ARBA00022723"/>
    </source>
</evidence>
<dbReference type="GO" id="GO:0008270">
    <property type="term" value="F:zinc ion binding"/>
    <property type="evidence" value="ECO:0007669"/>
    <property type="project" value="UniProtKB-KW"/>
</dbReference>
<dbReference type="PANTHER" id="PTHR22937:SF65">
    <property type="entry name" value="E3 UBIQUITIN-PROTEIN LIGASE ARK2C"/>
    <property type="match status" value="1"/>
</dbReference>
<keyword evidence="6" id="KW-0833">Ubl conjugation pathway</keyword>
<proteinExistence type="predicted"/>
<evidence type="ECO:0000259" key="10">
    <source>
        <dbReference type="PROSITE" id="PS50089"/>
    </source>
</evidence>
<comment type="caution">
    <text evidence="11">The sequence shown here is derived from an EMBL/GenBank/DDBJ whole genome shotgun (WGS) entry which is preliminary data.</text>
</comment>
<evidence type="ECO:0000256" key="3">
    <source>
        <dbReference type="ARBA" id="ARBA00022679"/>
    </source>
</evidence>
<name>A0A8J2S714_9STRA</name>
<dbReference type="Gene3D" id="1.20.58.2190">
    <property type="match status" value="1"/>
</dbReference>
<reference evidence="11" key="1">
    <citation type="submission" date="2021-11" db="EMBL/GenBank/DDBJ databases">
        <authorList>
            <consortium name="Genoscope - CEA"/>
            <person name="William W."/>
        </authorList>
    </citation>
    <scope>NUCLEOTIDE SEQUENCE</scope>
</reference>
<dbReference type="OrthoDB" id="336240at2759"/>
<keyword evidence="12" id="KW-1185">Reference proteome</keyword>
<dbReference type="SUPFAM" id="SSF143503">
    <property type="entry name" value="PUG domain-like"/>
    <property type="match status" value="1"/>
</dbReference>
<evidence type="ECO:0000256" key="6">
    <source>
        <dbReference type="ARBA" id="ARBA00022786"/>
    </source>
</evidence>
<dbReference type="SUPFAM" id="SSF57850">
    <property type="entry name" value="RING/U-box"/>
    <property type="match status" value="1"/>
</dbReference>
<dbReference type="InterPro" id="IPR013083">
    <property type="entry name" value="Znf_RING/FYVE/PHD"/>
</dbReference>
<dbReference type="GO" id="GO:0061630">
    <property type="term" value="F:ubiquitin protein ligase activity"/>
    <property type="evidence" value="ECO:0007669"/>
    <property type="project" value="UniProtKB-EC"/>
</dbReference>
<feature type="compositionally biased region" description="Low complexity" evidence="9">
    <location>
        <begin position="172"/>
        <end position="181"/>
    </location>
</feature>
<gene>
    <name evidence="11" type="ORF">PECAL_1P31260</name>
</gene>
<evidence type="ECO:0000313" key="12">
    <source>
        <dbReference type="Proteomes" id="UP000789595"/>
    </source>
</evidence>
<evidence type="ECO:0000256" key="9">
    <source>
        <dbReference type="SAM" id="MobiDB-lite"/>
    </source>
</evidence>
<dbReference type="AlphaFoldDB" id="A0A8J2S714"/>
<dbReference type="Proteomes" id="UP000789595">
    <property type="component" value="Unassembled WGS sequence"/>
</dbReference>
<organism evidence="11 12">
    <name type="scientific">Pelagomonas calceolata</name>
    <dbReference type="NCBI Taxonomy" id="35677"/>
    <lineage>
        <taxon>Eukaryota</taxon>
        <taxon>Sar</taxon>
        <taxon>Stramenopiles</taxon>
        <taxon>Ochrophyta</taxon>
        <taxon>Pelagophyceae</taxon>
        <taxon>Pelagomonadales</taxon>
        <taxon>Pelagomonadaceae</taxon>
        <taxon>Pelagomonas</taxon>
    </lineage>
</organism>
<keyword evidence="3" id="KW-0808">Transferase</keyword>